<gene>
    <name evidence="1" type="ORF">CSSPTR1EN2_LOCUS3382</name>
</gene>
<evidence type="ECO:0008006" key="3">
    <source>
        <dbReference type="Google" id="ProtNLM"/>
    </source>
</evidence>
<organism evidence="1 2">
    <name type="scientific">Sphagnum troendelagicum</name>
    <dbReference type="NCBI Taxonomy" id="128251"/>
    <lineage>
        <taxon>Eukaryota</taxon>
        <taxon>Viridiplantae</taxon>
        <taxon>Streptophyta</taxon>
        <taxon>Embryophyta</taxon>
        <taxon>Bryophyta</taxon>
        <taxon>Sphagnophytina</taxon>
        <taxon>Sphagnopsida</taxon>
        <taxon>Sphagnales</taxon>
        <taxon>Sphagnaceae</taxon>
        <taxon>Sphagnum</taxon>
    </lineage>
</organism>
<evidence type="ECO:0000313" key="1">
    <source>
        <dbReference type="EMBL" id="CAK9196255.1"/>
    </source>
</evidence>
<name>A0ABP0TGR4_9BRYO</name>
<accession>A0ABP0TGR4</accession>
<dbReference type="Proteomes" id="UP001497512">
    <property type="component" value="Chromosome 11"/>
</dbReference>
<reference evidence="1" key="1">
    <citation type="submission" date="2024-02" db="EMBL/GenBank/DDBJ databases">
        <authorList>
            <consortium name="ELIXIR-Norway"/>
            <consortium name="Elixir Norway"/>
        </authorList>
    </citation>
    <scope>NUCLEOTIDE SEQUENCE</scope>
</reference>
<sequence length="114" mass="13464">MWGDGVVFKAKFCLFFLSRFFCRCRNHKLISYQQQIADQEQEREEVSQKGEMLGDGQRHLWLRWSPPLLREYIACEEALFCTRSTNSLRVSLCMCVPTTTTMTTTSWFCSMQQE</sequence>
<protein>
    <recommendedName>
        <fullName evidence="3">Secreted protein</fullName>
    </recommendedName>
</protein>
<evidence type="ECO:0000313" key="2">
    <source>
        <dbReference type="Proteomes" id="UP001497512"/>
    </source>
</evidence>
<keyword evidence="2" id="KW-1185">Reference proteome</keyword>
<proteinExistence type="predicted"/>
<dbReference type="EMBL" id="OZ019903">
    <property type="protein sequence ID" value="CAK9196255.1"/>
    <property type="molecule type" value="Genomic_DNA"/>
</dbReference>